<comment type="catalytic activity">
    <reaction evidence="13">
        <text>L-threonyl-[protein] + ATP = O-phospho-L-threonyl-[protein] + ADP + H(+)</text>
        <dbReference type="Rhea" id="RHEA:46608"/>
        <dbReference type="Rhea" id="RHEA-COMP:11060"/>
        <dbReference type="Rhea" id="RHEA-COMP:11605"/>
        <dbReference type="ChEBI" id="CHEBI:15378"/>
        <dbReference type="ChEBI" id="CHEBI:30013"/>
        <dbReference type="ChEBI" id="CHEBI:30616"/>
        <dbReference type="ChEBI" id="CHEBI:61977"/>
        <dbReference type="ChEBI" id="CHEBI:456216"/>
        <dbReference type="EC" id="2.7.11.13"/>
    </reaction>
</comment>
<keyword evidence="10" id="KW-0418">Kinase</keyword>
<dbReference type="InterPro" id="IPR017892">
    <property type="entry name" value="Pkinase_C"/>
</dbReference>
<feature type="binding site" evidence="16">
    <location>
        <position position="1000"/>
    </location>
    <ligand>
        <name>ATP</name>
        <dbReference type="ChEBI" id="CHEBI:30616"/>
    </ligand>
</feature>
<dbReference type="Pfam" id="PF00130">
    <property type="entry name" value="C1_1"/>
    <property type="match status" value="2"/>
</dbReference>
<dbReference type="PANTHER" id="PTHR24351">
    <property type="entry name" value="RIBOSOMAL PROTEIN S6 KINASE"/>
    <property type="match status" value="1"/>
</dbReference>
<proteinExistence type="inferred from homology"/>
<dbReference type="InterPro" id="IPR017441">
    <property type="entry name" value="Protein_kinase_ATP_BS"/>
</dbReference>
<dbReference type="PROSITE" id="PS00108">
    <property type="entry name" value="PROTEIN_KINASE_ST"/>
    <property type="match status" value="1"/>
</dbReference>
<dbReference type="InterPro" id="IPR000961">
    <property type="entry name" value="AGC-kinase_C"/>
</dbReference>
<feature type="compositionally biased region" description="Low complexity" evidence="17">
    <location>
        <begin position="848"/>
        <end position="868"/>
    </location>
</feature>
<keyword evidence="7" id="KW-0677">Repeat</keyword>
<name>A0A066W064_TILAU</name>
<evidence type="ECO:0000256" key="9">
    <source>
        <dbReference type="ARBA" id="ARBA00022771"/>
    </source>
</evidence>
<evidence type="ECO:0000313" key="23">
    <source>
        <dbReference type="Proteomes" id="UP000027361"/>
    </source>
</evidence>
<dbReference type="FunCoup" id="A0A066W064">
    <property type="interactions" value="157"/>
</dbReference>
<evidence type="ECO:0000256" key="1">
    <source>
        <dbReference type="ARBA" id="ARBA00005490"/>
    </source>
</evidence>
<dbReference type="SMART" id="SM00220">
    <property type="entry name" value="S_TKc"/>
    <property type="match status" value="1"/>
</dbReference>
<feature type="compositionally biased region" description="Low complexity" evidence="17">
    <location>
        <begin position="819"/>
        <end position="829"/>
    </location>
</feature>
<feature type="domain" description="Phorbol-ester/DAG-type" evidence="19">
    <location>
        <begin position="570"/>
        <end position="618"/>
    </location>
</feature>
<evidence type="ECO:0000259" key="21">
    <source>
        <dbReference type="PROSITE" id="PS51860"/>
    </source>
</evidence>
<evidence type="ECO:0000256" key="16">
    <source>
        <dbReference type="PROSITE-ProRule" id="PRU10141"/>
    </source>
</evidence>
<dbReference type="PROSITE" id="PS50011">
    <property type="entry name" value="PROTEIN_KINASE_DOM"/>
    <property type="match status" value="1"/>
</dbReference>
<dbReference type="SMART" id="SM00742">
    <property type="entry name" value="Hr1"/>
    <property type="match status" value="2"/>
</dbReference>
<dbReference type="SUPFAM" id="SSF57889">
    <property type="entry name" value="Cysteine-rich domain"/>
    <property type="match status" value="2"/>
</dbReference>
<dbReference type="CDD" id="cd20823">
    <property type="entry name" value="C1_ScPKC1-like_rpt2"/>
    <property type="match status" value="1"/>
</dbReference>
<dbReference type="SUPFAM" id="SSF49562">
    <property type="entry name" value="C2 domain (Calcium/lipid-binding domain, CaLB)"/>
    <property type="match status" value="1"/>
</dbReference>
<keyword evidence="11" id="KW-0862">Zinc</keyword>
<keyword evidence="6" id="KW-0479">Metal-binding</keyword>
<evidence type="ECO:0000256" key="7">
    <source>
        <dbReference type="ARBA" id="ARBA00022737"/>
    </source>
</evidence>
<evidence type="ECO:0000256" key="13">
    <source>
        <dbReference type="ARBA" id="ARBA00047272"/>
    </source>
</evidence>
<dbReference type="PROSITE" id="PS50081">
    <property type="entry name" value="ZF_DAG_PE_2"/>
    <property type="match status" value="2"/>
</dbReference>
<keyword evidence="9" id="KW-0863">Zinc-finger</keyword>
<feature type="compositionally biased region" description="Basic and acidic residues" evidence="17">
    <location>
        <begin position="303"/>
        <end position="318"/>
    </location>
</feature>
<dbReference type="SUPFAM" id="SSF46585">
    <property type="entry name" value="HR1 repeat"/>
    <property type="match status" value="1"/>
</dbReference>
<keyword evidence="4" id="KW-0597">Phosphoprotein</keyword>
<comment type="similarity">
    <text evidence="1">Belongs to the protein kinase superfamily. AGC Ser/Thr protein kinase family. PKC subfamily.</text>
</comment>
<dbReference type="GO" id="GO:0106310">
    <property type="term" value="F:protein serine kinase activity"/>
    <property type="evidence" value="ECO:0007669"/>
    <property type="project" value="RHEA"/>
</dbReference>
<dbReference type="GO" id="GO:0008270">
    <property type="term" value="F:zinc ion binding"/>
    <property type="evidence" value="ECO:0007669"/>
    <property type="project" value="UniProtKB-KW"/>
</dbReference>
<accession>A0A066W064</accession>
<keyword evidence="8 16" id="KW-0547">Nucleotide-binding</keyword>
<feature type="compositionally biased region" description="Low complexity" evidence="17">
    <location>
        <begin position="121"/>
        <end position="133"/>
    </location>
</feature>
<feature type="region of interest" description="Disordered" evidence="17">
    <location>
        <begin position="339"/>
        <end position="363"/>
    </location>
</feature>
<dbReference type="InParanoid" id="A0A066W064"/>
<evidence type="ECO:0000256" key="8">
    <source>
        <dbReference type="ARBA" id="ARBA00022741"/>
    </source>
</evidence>
<dbReference type="HOGENOM" id="CLU_000288_54_0_1"/>
<dbReference type="InterPro" id="IPR037312">
    <property type="entry name" value="PKC-like_HR1"/>
</dbReference>
<keyword evidence="23" id="KW-1185">Reference proteome</keyword>
<dbReference type="SUPFAM" id="SSF56112">
    <property type="entry name" value="Protein kinase-like (PK-like)"/>
    <property type="match status" value="1"/>
</dbReference>
<feature type="region of interest" description="Disordered" evidence="17">
    <location>
        <begin position="777"/>
        <end position="934"/>
    </location>
</feature>
<feature type="compositionally biased region" description="Low complexity" evidence="17">
    <location>
        <begin position="777"/>
        <end position="799"/>
    </location>
</feature>
<evidence type="ECO:0000256" key="17">
    <source>
        <dbReference type="SAM" id="MobiDB-lite"/>
    </source>
</evidence>
<dbReference type="GO" id="GO:0009272">
    <property type="term" value="P:fungal-type cell wall biogenesis"/>
    <property type="evidence" value="ECO:0007669"/>
    <property type="project" value="InterPro"/>
</dbReference>
<evidence type="ECO:0000259" key="19">
    <source>
        <dbReference type="PROSITE" id="PS50081"/>
    </source>
</evidence>
<reference evidence="22 23" key="1">
    <citation type="submission" date="2014-05" db="EMBL/GenBank/DDBJ databases">
        <title>Draft genome sequence of a rare smut relative, Tilletiaria anomala UBC 951.</title>
        <authorList>
            <consortium name="DOE Joint Genome Institute"/>
            <person name="Toome M."/>
            <person name="Kuo A."/>
            <person name="Henrissat B."/>
            <person name="Lipzen A."/>
            <person name="Tritt A."/>
            <person name="Yoshinaga Y."/>
            <person name="Zane M."/>
            <person name="Barry K."/>
            <person name="Grigoriev I.V."/>
            <person name="Spatafora J.W."/>
            <person name="Aimea M.C."/>
        </authorList>
    </citation>
    <scope>NUCLEOTIDE SEQUENCE [LARGE SCALE GENOMIC DNA]</scope>
    <source>
        <strain evidence="22 23">UBC 951</strain>
    </source>
</reference>
<dbReference type="FunFam" id="3.30.60.20:FF:000034">
    <property type="entry name" value="Protein kinase C"/>
    <property type="match status" value="1"/>
</dbReference>
<dbReference type="InterPro" id="IPR036274">
    <property type="entry name" value="HR1_rpt_sf"/>
</dbReference>
<dbReference type="CDD" id="cd22541">
    <property type="entry name" value="SP5_N"/>
    <property type="match status" value="1"/>
</dbReference>
<dbReference type="OMA" id="MSMVMAN"/>
<dbReference type="InterPro" id="IPR008271">
    <property type="entry name" value="Ser/Thr_kinase_AS"/>
</dbReference>
<dbReference type="GO" id="GO:0004697">
    <property type="term" value="F:diacylglycerol-dependent serine/threonine kinase activity"/>
    <property type="evidence" value="ECO:0007669"/>
    <property type="project" value="UniProtKB-EC"/>
</dbReference>
<feature type="compositionally biased region" description="Gly residues" evidence="17">
    <location>
        <begin position="187"/>
        <end position="201"/>
    </location>
</feature>
<evidence type="ECO:0000259" key="20">
    <source>
        <dbReference type="PROSITE" id="PS51285"/>
    </source>
</evidence>
<dbReference type="PROSITE" id="PS51285">
    <property type="entry name" value="AGC_KINASE_CTER"/>
    <property type="match status" value="1"/>
</dbReference>
<dbReference type="InterPro" id="IPR046349">
    <property type="entry name" value="C1-like_sf"/>
</dbReference>
<evidence type="ECO:0000256" key="12">
    <source>
        <dbReference type="ARBA" id="ARBA00022840"/>
    </source>
</evidence>
<dbReference type="PROSITE" id="PS00479">
    <property type="entry name" value="ZF_DAG_PE_1"/>
    <property type="match status" value="1"/>
</dbReference>
<dbReference type="GO" id="GO:0005524">
    <property type="term" value="F:ATP binding"/>
    <property type="evidence" value="ECO:0007669"/>
    <property type="project" value="UniProtKB-UniRule"/>
</dbReference>
<dbReference type="OrthoDB" id="63267at2759"/>
<dbReference type="Gene3D" id="3.30.60.20">
    <property type="match status" value="2"/>
</dbReference>
<dbReference type="EC" id="2.7.11.13" evidence="2"/>
<evidence type="ECO:0000256" key="2">
    <source>
        <dbReference type="ARBA" id="ARBA00012429"/>
    </source>
</evidence>
<comment type="catalytic activity">
    <reaction evidence="14">
        <text>L-seryl-[protein] + ATP = O-phospho-L-seryl-[protein] + ADP + H(+)</text>
        <dbReference type="Rhea" id="RHEA:17989"/>
        <dbReference type="Rhea" id="RHEA-COMP:9863"/>
        <dbReference type="Rhea" id="RHEA-COMP:11604"/>
        <dbReference type="ChEBI" id="CHEBI:15378"/>
        <dbReference type="ChEBI" id="CHEBI:29999"/>
        <dbReference type="ChEBI" id="CHEBI:30616"/>
        <dbReference type="ChEBI" id="CHEBI:83421"/>
        <dbReference type="ChEBI" id="CHEBI:456216"/>
        <dbReference type="EC" id="2.7.11.13"/>
    </reaction>
</comment>
<dbReference type="FunFam" id="3.30.200.20:FF:000103">
    <property type="entry name" value="Protein kinase C"/>
    <property type="match status" value="1"/>
</dbReference>
<gene>
    <name evidence="22" type="ORF">K437DRAFT_99551</name>
</gene>
<dbReference type="Proteomes" id="UP000027361">
    <property type="component" value="Unassembled WGS sequence"/>
</dbReference>
<evidence type="ECO:0000256" key="15">
    <source>
        <dbReference type="PROSITE-ProRule" id="PRU01207"/>
    </source>
</evidence>
<dbReference type="InterPro" id="IPR002219">
    <property type="entry name" value="PKC_DAG/PE"/>
</dbReference>
<keyword evidence="3" id="KW-0723">Serine/threonine-protein kinase</keyword>
<evidence type="ECO:0000259" key="18">
    <source>
        <dbReference type="PROSITE" id="PS50011"/>
    </source>
</evidence>
<evidence type="ECO:0000256" key="3">
    <source>
        <dbReference type="ARBA" id="ARBA00022527"/>
    </source>
</evidence>
<evidence type="ECO:0000256" key="14">
    <source>
        <dbReference type="ARBA" id="ARBA00047470"/>
    </source>
</evidence>
<feature type="domain" description="REM-1" evidence="21">
    <location>
        <begin position="261"/>
        <end position="338"/>
    </location>
</feature>
<keyword evidence="12 16" id="KW-0067">ATP-binding</keyword>
<dbReference type="InterPro" id="IPR035892">
    <property type="entry name" value="C2_domain_sf"/>
</dbReference>
<dbReference type="GO" id="GO:0007165">
    <property type="term" value="P:signal transduction"/>
    <property type="evidence" value="ECO:0007669"/>
    <property type="project" value="InterPro"/>
</dbReference>
<organism evidence="22 23">
    <name type="scientific">Tilletiaria anomala (strain ATCC 24038 / CBS 436.72 / UBC 951)</name>
    <dbReference type="NCBI Taxonomy" id="1037660"/>
    <lineage>
        <taxon>Eukaryota</taxon>
        <taxon>Fungi</taxon>
        <taxon>Dikarya</taxon>
        <taxon>Basidiomycota</taxon>
        <taxon>Ustilaginomycotina</taxon>
        <taxon>Exobasidiomycetes</taxon>
        <taxon>Georgefischeriales</taxon>
        <taxon>Tilletiariaceae</taxon>
        <taxon>Tilletiaria</taxon>
    </lineage>
</organism>
<feature type="compositionally biased region" description="Polar residues" evidence="17">
    <location>
        <begin position="838"/>
        <end position="847"/>
    </location>
</feature>
<feature type="domain" description="Phorbol-ester/DAG-type" evidence="19">
    <location>
        <begin position="638"/>
        <end position="688"/>
    </location>
</feature>
<dbReference type="Pfam" id="PF00069">
    <property type="entry name" value="Pkinase"/>
    <property type="match status" value="1"/>
</dbReference>
<dbReference type="Gene3D" id="1.10.510.10">
    <property type="entry name" value="Transferase(Phosphotransferase) domain 1"/>
    <property type="match status" value="1"/>
</dbReference>
<feature type="compositionally biased region" description="Low complexity" evidence="17">
    <location>
        <begin position="721"/>
        <end position="740"/>
    </location>
</feature>
<dbReference type="SMART" id="SM00239">
    <property type="entry name" value="C2"/>
    <property type="match status" value="1"/>
</dbReference>
<dbReference type="InterPro" id="IPR000008">
    <property type="entry name" value="C2_dom"/>
</dbReference>
<feature type="compositionally biased region" description="Low complexity" evidence="17">
    <location>
        <begin position="898"/>
        <end position="934"/>
    </location>
</feature>
<dbReference type="PROSITE" id="PS51860">
    <property type="entry name" value="REM_1"/>
    <property type="match status" value="1"/>
</dbReference>
<dbReference type="FunFam" id="1.10.510.10:FF:000101">
    <property type="entry name" value="Protein kinase C"/>
    <property type="match status" value="1"/>
</dbReference>
<evidence type="ECO:0000256" key="10">
    <source>
        <dbReference type="ARBA" id="ARBA00022777"/>
    </source>
</evidence>
<dbReference type="CDD" id="cd11620">
    <property type="entry name" value="HR1_PKC-like_2_fungi"/>
    <property type="match status" value="1"/>
</dbReference>
<evidence type="ECO:0000256" key="5">
    <source>
        <dbReference type="ARBA" id="ARBA00022679"/>
    </source>
</evidence>
<dbReference type="Gene3D" id="3.30.200.20">
    <property type="entry name" value="Phosphorylase Kinase, domain 1"/>
    <property type="match status" value="1"/>
</dbReference>
<keyword evidence="5" id="KW-0808">Transferase</keyword>
<keyword evidence="15" id="KW-0175">Coiled coil</keyword>
<sequence length="1297" mass="142984">MADTQAKIADIMARIQTERRTMEGYQQFRRATANADVVRRAESGIRESQKRIAYYEDSLMQLHNKQQQAQRASANTSSSPGVHSFTITNQPVYDGAMTTSGGSSCSGGGAGGMAGSYPGDSSASYTSNSSSASFDGPRRHHTGLGCGSASDLGSKTLPPPPLPSGNRETFGLGGAQGTRAQSPEVMGGVGAGGHQQTGYGGQQPPPGIYGGYANANPTGMRQMGTYGQQPDGLGQRNQGMPVGRAGTTYGKKNYTNLDLIKYDTPLTTAKISRMLQILEFKLQTEKQYENAVDKMAKLYQAEGDRKSKADAESKRMESNSKIGLLQKSLKKYKQLHIMDDEDDDESAPGGSAANRRENLRKPLTGTLQISLRGARDIDHAPIRGSRATRESTVVVKVEDTPRAKTHPSRTDRWQEDFEIAVDNANEMEVTIYDRVSGNPAVPVGMVWIRISDIVDELRKKKFGQVPDATGAPQHAAMGGMPGAPPGWVPADHTVPGSTPMPALQDPAGQPVPNGPIGDGVEAWFAVEPAGAIQLRVNFIKQNVRKMPYDARLGRQGAVRKRKEDVTEISGHKFVNTQFYSIIRCALCGEFLLNAQGSQCEDCRYACHKKCAIKVFTKCISKSNAESERDEKKLNHRIPHRFEPITNISANWCCHCGYILPLGRKNARKCSECDVTCHTDCAHLVPDLCQMSMEVANQLLQDIDSINRMKKTAQQQREQREQLQAQAPTHSHGQQPPGAFGVPPPGAPGQGQFGQHDSQMQGIENQAAQMSLGNQYGQQIPPQQQQMPPSQGGRMPGSSQFDPYARPDGVAGPPRPLPSQPQVSLPSSVQETRRPSPSPSQHSFASQPSMHQQYASSSSSSSTRIQQQQPLPGQYGTPQSQEMPPQMGGPGYGHPILPQPMQQQQQPMAPQQQQQQPYLPQGQMIPPPQQQQQAPVKMGQDLSQGSQMVPAAGRQQAAMTAAPKRSIGLNDFNFLAVLGKGNFGKVMLAEEIRTGSLYAIKVLKKEFIIENDEVESTKSEKRVFLAAARERHPFLIGLHSCFQTETRIYFVMEYVSGGDLMLHIQREQFSRGRAKFYAAEVLLALEYFHKQGIIYRDLKLDNILLTLDGHIKIADYGLCKEEMWYGCTTGTFCGTPEFMAPEILLEQRYGRAVDWWAFGILIYEMLLGQAPFRGDDEDEIFDAILEDEPLFPLQMPQYSVPLLTQLLQRDPNKRLGSGPNDAEEIKAHPYFRDVNWDDIFHKRNQPPFLPTIKNAADTSWFDTEFTSEKPTLTPVHSVLSPQDQAEFKDFSWTAPHIQ</sequence>
<dbReference type="SMART" id="SM00133">
    <property type="entry name" value="S_TK_X"/>
    <property type="match status" value="1"/>
</dbReference>
<evidence type="ECO:0000256" key="11">
    <source>
        <dbReference type="ARBA" id="ARBA00022833"/>
    </source>
</evidence>
<evidence type="ECO:0000313" key="22">
    <source>
        <dbReference type="EMBL" id="KDN47332.1"/>
    </source>
</evidence>
<dbReference type="EMBL" id="JMSN01000030">
    <property type="protein sequence ID" value="KDN47332.1"/>
    <property type="molecule type" value="Genomic_DNA"/>
</dbReference>
<dbReference type="GeneID" id="25267996"/>
<feature type="region of interest" description="Disordered" evidence="17">
    <location>
        <begin position="117"/>
        <end position="214"/>
    </location>
</feature>
<dbReference type="SMART" id="SM00109">
    <property type="entry name" value="C1"/>
    <property type="match status" value="2"/>
</dbReference>
<feature type="domain" description="Protein kinase" evidence="18">
    <location>
        <begin position="971"/>
        <end position="1230"/>
    </location>
</feature>
<evidence type="ECO:0000256" key="4">
    <source>
        <dbReference type="ARBA" id="ARBA00022553"/>
    </source>
</evidence>
<dbReference type="STRING" id="1037660.A0A066W064"/>
<feature type="region of interest" description="Disordered" evidence="17">
    <location>
        <begin position="63"/>
        <end position="87"/>
    </location>
</feature>
<feature type="domain" description="AGC-kinase C-terminal" evidence="20">
    <location>
        <begin position="1231"/>
        <end position="1297"/>
    </location>
</feature>
<dbReference type="Pfam" id="PF02185">
    <property type="entry name" value="HR1"/>
    <property type="match status" value="2"/>
</dbReference>
<dbReference type="PROSITE" id="PS00107">
    <property type="entry name" value="PROTEIN_KINASE_ATP"/>
    <property type="match status" value="1"/>
</dbReference>
<dbReference type="CDD" id="cd05570">
    <property type="entry name" value="STKc_PKC"/>
    <property type="match status" value="1"/>
</dbReference>
<dbReference type="InterPro" id="IPR011072">
    <property type="entry name" value="HR1_rho-bd"/>
</dbReference>
<comment type="caution">
    <text evidence="22">The sequence shown here is derived from an EMBL/GenBank/DDBJ whole genome shotgun (WGS) entry which is preliminary data.</text>
</comment>
<feature type="region of interest" description="Disordered" evidence="17">
    <location>
        <begin position="709"/>
        <end position="756"/>
    </location>
</feature>
<dbReference type="Pfam" id="PF00433">
    <property type="entry name" value="Pkinase_C"/>
    <property type="match status" value="1"/>
</dbReference>
<dbReference type="Pfam" id="PF00168">
    <property type="entry name" value="C2"/>
    <property type="match status" value="1"/>
</dbReference>
<dbReference type="RefSeq" id="XP_013243821.1">
    <property type="nucleotide sequence ID" value="XM_013388367.1"/>
</dbReference>
<protein>
    <recommendedName>
        <fullName evidence="2">protein kinase C</fullName>
        <ecNumber evidence="2">2.7.11.13</ecNumber>
    </recommendedName>
</protein>
<dbReference type="InterPro" id="IPR000719">
    <property type="entry name" value="Prot_kinase_dom"/>
</dbReference>
<dbReference type="Gene3D" id="2.60.40.150">
    <property type="entry name" value="C2 domain"/>
    <property type="match status" value="1"/>
</dbReference>
<dbReference type="InterPro" id="IPR011009">
    <property type="entry name" value="Kinase-like_dom_sf"/>
</dbReference>
<evidence type="ECO:0000256" key="6">
    <source>
        <dbReference type="ARBA" id="ARBA00022723"/>
    </source>
</evidence>
<feature type="region of interest" description="Disordered" evidence="17">
    <location>
        <begin position="303"/>
        <end position="322"/>
    </location>
</feature>
<dbReference type="CDD" id="cd20822">
    <property type="entry name" value="C1_ScPKC1-like_rpt1"/>
    <property type="match status" value="1"/>
</dbReference>